<dbReference type="InParanoid" id="D8QG97"/>
<dbReference type="OrthoDB" id="2563021at2759"/>
<accession>D8QG97</accession>
<keyword evidence="1" id="KW-0732">Signal</keyword>
<keyword evidence="3" id="KW-1185">Reference proteome</keyword>
<evidence type="ECO:0000256" key="1">
    <source>
        <dbReference type="SAM" id="SignalP"/>
    </source>
</evidence>
<reference evidence="2 3" key="1">
    <citation type="journal article" date="2010" name="Nat. Biotechnol.">
        <title>Genome sequence of the model mushroom Schizophyllum commune.</title>
        <authorList>
            <person name="Ohm R.A."/>
            <person name="de Jong J.F."/>
            <person name="Lugones L.G."/>
            <person name="Aerts A."/>
            <person name="Kothe E."/>
            <person name="Stajich J.E."/>
            <person name="de Vries R.P."/>
            <person name="Record E."/>
            <person name="Levasseur A."/>
            <person name="Baker S.E."/>
            <person name="Bartholomew K.A."/>
            <person name="Coutinho P.M."/>
            <person name="Erdmann S."/>
            <person name="Fowler T.J."/>
            <person name="Gathman A.C."/>
            <person name="Lombard V."/>
            <person name="Henrissat B."/>
            <person name="Knabe N."/>
            <person name="Kuees U."/>
            <person name="Lilly W.W."/>
            <person name="Lindquist E."/>
            <person name="Lucas S."/>
            <person name="Magnuson J.K."/>
            <person name="Piumi F."/>
            <person name="Raudaskoski M."/>
            <person name="Salamov A."/>
            <person name="Schmutz J."/>
            <person name="Schwarze F.W.M.R."/>
            <person name="vanKuyk P.A."/>
            <person name="Horton J.S."/>
            <person name="Grigoriev I.V."/>
            <person name="Woesten H.A.B."/>
        </authorList>
    </citation>
    <scope>NUCLEOTIDE SEQUENCE [LARGE SCALE GENOMIC DNA]</scope>
    <source>
        <strain evidence="3">H4-8 / FGSC 9210</strain>
    </source>
</reference>
<dbReference type="HOGENOM" id="CLU_1504286_0_0_1"/>
<sequence length="179" mass="19974">MRASTVLWLLWGVLWARVKAEVLEAMQQSWRFDFYDDSGNITTFPVYEQCQSMHVKWGRSSATGPSATAPYSFLIYTSIYQFPFFLDVGDSLSYDFEIPFPPGTQMQICMFDANGYTGGCQSVVSIVPSTTTFSRTCTNETLSWPEGPLDVEAGDNQGPLSWTAWPEQVGAVICARAQD</sequence>
<dbReference type="KEGG" id="scm:SCHCO_02639363"/>
<feature type="signal peptide" evidence="1">
    <location>
        <begin position="1"/>
        <end position="20"/>
    </location>
</feature>
<proteinExistence type="predicted"/>
<evidence type="ECO:0000313" key="3">
    <source>
        <dbReference type="Proteomes" id="UP000007431"/>
    </source>
</evidence>
<dbReference type="VEuPathDB" id="FungiDB:SCHCODRAFT_02639363"/>
<dbReference type="GeneID" id="9591929"/>
<dbReference type="STRING" id="578458.D8QG97"/>
<evidence type="ECO:0000313" key="2">
    <source>
        <dbReference type="EMBL" id="EFI93255.1"/>
    </source>
</evidence>
<feature type="chain" id="PRO_5003120856" evidence="1">
    <location>
        <begin position="21"/>
        <end position="179"/>
    </location>
</feature>
<dbReference type="eggNOG" id="ENOG502SM4T">
    <property type="taxonomic scope" value="Eukaryota"/>
</dbReference>
<protein>
    <submittedName>
        <fullName evidence="2">Expressed protein</fullName>
    </submittedName>
</protein>
<dbReference type="Proteomes" id="UP000007431">
    <property type="component" value="Unassembled WGS sequence"/>
</dbReference>
<gene>
    <name evidence="2" type="ORF">SCHCODRAFT_70427</name>
</gene>
<dbReference type="EMBL" id="GL377311">
    <property type="protein sequence ID" value="EFI93255.1"/>
    <property type="molecule type" value="Genomic_DNA"/>
</dbReference>
<name>D8QG97_SCHCM</name>
<dbReference type="AlphaFoldDB" id="D8QG97"/>
<organism evidence="3">
    <name type="scientific">Schizophyllum commune (strain H4-8 / FGSC 9210)</name>
    <name type="common">Split gill fungus</name>
    <dbReference type="NCBI Taxonomy" id="578458"/>
    <lineage>
        <taxon>Eukaryota</taxon>
        <taxon>Fungi</taxon>
        <taxon>Dikarya</taxon>
        <taxon>Basidiomycota</taxon>
        <taxon>Agaricomycotina</taxon>
        <taxon>Agaricomycetes</taxon>
        <taxon>Agaricomycetidae</taxon>
        <taxon>Agaricales</taxon>
        <taxon>Schizophyllaceae</taxon>
        <taxon>Schizophyllum</taxon>
    </lineage>
</organism>